<sequence>MTVINGLWIGDALSPLARACVQSFLVKGYGFHLYCYGSVANVPGQCVLRDAAQVLPQSSIIRYSRGPGKGSVALFANMFRYKLLHESGGWWSDLDMFCLTDALPDAGIVLAQEDAQGLNCAIMRFPAGHEVLRLAYEECARRGDDVEWGDTGPRLLSELALRFDLGEAVFPKHVFYPIHYKQFWIVFDPRRTATAAEMIRRAACIHLWNNMISRSTLQLSILPPEGSLLRNLYEWTIGTDGFTQEYVLAPDCPPDELGLRVIQR</sequence>
<gene>
    <name evidence="3" type="ORF">HNQ60_000819</name>
</gene>
<feature type="domain" description="Alpha 1,4-glycosyltransferase" evidence="2">
    <location>
        <begin position="125"/>
        <end position="218"/>
    </location>
</feature>
<dbReference type="Gene3D" id="3.90.550.20">
    <property type="match status" value="1"/>
</dbReference>
<dbReference type="EMBL" id="JACHHZ010000001">
    <property type="protein sequence ID" value="MBB6091973.1"/>
    <property type="molecule type" value="Genomic_DNA"/>
</dbReference>
<keyword evidence="1" id="KW-0808">Transferase</keyword>
<dbReference type="SUPFAM" id="SSF53448">
    <property type="entry name" value="Nucleotide-diphospho-sugar transferases"/>
    <property type="match status" value="1"/>
</dbReference>
<name>A0A841HH26_9GAMM</name>
<keyword evidence="4" id="KW-1185">Reference proteome</keyword>
<accession>A0A841HH26</accession>
<reference evidence="3 4" key="1">
    <citation type="submission" date="2020-08" db="EMBL/GenBank/DDBJ databases">
        <title>Genomic Encyclopedia of Type Strains, Phase IV (KMG-IV): sequencing the most valuable type-strain genomes for metagenomic binning, comparative biology and taxonomic classification.</title>
        <authorList>
            <person name="Goeker M."/>
        </authorList>
    </citation>
    <scope>NUCLEOTIDE SEQUENCE [LARGE SCALE GENOMIC DNA]</scope>
    <source>
        <strain evidence="3 4">DSM 26723</strain>
    </source>
</reference>
<proteinExistence type="predicted"/>
<dbReference type="InterPro" id="IPR029044">
    <property type="entry name" value="Nucleotide-diphossugar_trans"/>
</dbReference>
<organism evidence="3 4">
    <name type="scientific">Povalibacter uvarum</name>
    <dbReference type="NCBI Taxonomy" id="732238"/>
    <lineage>
        <taxon>Bacteria</taxon>
        <taxon>Pseudomonadati</taxon>
        <taxon>Pseudomonadota</taxon>
        <taxon>Gammaproteobacteria</taxon>
        <taxon>Steroidobacterales</taxon>
        <taxon>Steroidobacteraceae</taxon>
        <taxon>Povalibacter</taxon>
    </lineage>
</organism>
<dbReference type="GO" id="GO:0006688">
    <property type="term" value="P:glycosphingolipid biosynthetic process"/>
    <property type="evidence" value="ECO:0007669"/>
    <property type="project" value="TreeGrafter"/>
</dbReference>
<dbReference type="PANTHER" id="PTHR12042">
    <property type="entry name" value="LACTOSYLCERAMIDE 4-ALPHA-GALACTOSYLTRANSFERASE ALPHA- 1,4-GALACTOSYLTRANSFERASE"/>
    <property type="match status" value="1"/>
</dbReference>
<dbReference type="PANTHER" id="PTHR12042:SF21">
    <property type="entry name" value="ALPHA1,4-GALACTOSYLTRANSFERASE 1-RELATED"/>
    <property type="match status" value="1"/>
</dbReference>
<evidence type="ECO:0000313" key="4">
    <source>
        <dbReference type="Proteomes" id="UP000588068"/>
    </source>
</evidence>
<dbReference type="GO" id="GO:0016758">
    <property type="term" value="F:hexosyltransferase activity"/>
    <property type="evidence" value="ECO:0007669"/>
    <property type="project" value="TreeGrafter"/>
</dbReference>
<dbReference type="AlphaFoldDB" id="A0A841HH26"/>
<evidence type="ECO:0000256" key="1">
    <source>
        <dbReference type="ARBA" id="ARBA00022679"/>
    </source>
</evidence>
<dbReference type="GO" id="GO:0016020">
    <property type="term" value="C:membrane"/>
    <property type="evidence" value="ECO:0007669"/>
    <property type="project" value="GOC"/>
</dbReference>
<comment type="caution">
    <text evidence="3">The sequence shown here is derived from an EMBL/GenBank/DDBJ whole genome shotgun (WGS) entry which is preliminary data.</text>
</comment>
<dbReference type="InterPro" id="IPR007652">
    <property type="entry name" value="A1-4-GlycosylTfrase_dom"/>
</dbReference>
<dbReference type="InterPro" id="IPR051981">
    <property type="entry name" value="Glycosyltransf_32"/>
</dbReference>
<dbReference type="RefSeq" id="WP_184329736.1">
    <property type="nucleotide sequence ID" value="NZ_JACHHZ010000001.1"/>
</dbReference>
<evidence type="ECO:0000259" key="2">
    <source>
        <dbReference type="Pfam" id="PF04572"/>
    </source>
</evidence>
<dbReference type="Proteomes" id="UP000588068">
    <property type="component" value="Unassembled WGS sequence"/>
</dbReference>
<dbReference type="Pfam" id="PF04572">
    <property type="entry name" value="Gb3_synth"/>
    <property type="match status" value="1"/>
</dbReference>
<protein>
    <recommendedName>
        <fullName evidence="2">Alpha 1,4-glycosyltransferase domain-containing protein</fullName>
    </recommendedName>
</protein>
<evidence type="ECO:0000313" key="3">
    <source>
        <dbReference type="EMBL" id="MBB6091973.1"/>
    </source>
</evidence>